<accession>A0A7R8XHS2</accession>
<dbReference type="Pfam" id="PF14942">
    <property type="entry name" value="Muted"/>
    <property type="match status" value="1"/>
</dbReference>
<evidence type="ECO:0000256" key="2">
    <source>
        <dbReference type="ARBA" id="ARBA00019580"/>
    </source>
</evidence>
<gene>
    <name evidence="3" type="ORF">DSTB1V02_LOCUS7464</name>
</gene>
<proteinExistence type="inferred from homology"/>
<reference evidence="3" key="1">
    <citation type="submission" date="2020-11" db="EMBL/GenBank/DDBJ databases">
        <authorList>
            <person name="Tran Van P."/>
        </authorList>
    </citation>
    <scope>NUCLEOTIDE SEQUENCE</scope>
</reference>
<dbReference type="AlphaFoldDB" id="A0A7R8XHS2"/>
<sequence>MQKGQRRKAKLRLPNFGQVHSRLFDHRPFLNGEVRYFLHEFEEARGDREVENLFSILEETTDIHGDQAGRLISLCESQVPSIKARLDVAVSMCQQILEPDHCANKESCLEAKRAARKKEWELFMQDLSVKCASVDETFRIKEDELKTHYSEIEKKLIPTTASS</sequence>
<keyword evidence="4" id="KW-1185">Reference proteome</keyword>
<dbReference type="EMBL" id="LR901038">
    <property type="protein sequence ID" value="CAD7247639.1"/>
    <property type="molecule type" value="Genomic_DNA"/>
</dbReference>
<comment type="similarity">
    <text evidence="1">Belongs to the BLOC1S5 family.</text>
</comment>
<dbReference type="PANTHER" id="PTHR31784">
    <property type="entry name" value="BIOGENESIS OF LYSOSOME-RELATED ORGANELLES COMPLEX 1 SUBUNIT 5"/>
    <property type="match status" value="1"/>
</dbReference>
<organism evidence="3">
    <name type="scientific">Darwinula stevensoni</name>
    <dbReference type="NCBI Taxonomy" id="69355"/>
    <lineage>
        <taxon>Eukaryota</taxon>
        <taxon>Metazoa</taxon>
        <taxon>Ecdysozoa</taxon>
        <taxon>Arthropoda</taxon>
        <taxon>Crustacea</taxon>
        <taxon>Oligostraca</taxon>
        <taxon>Ostracoda</taxon>
        <taxon>Podocopa</taxon>
        <taxon>Podocopida</taxon>
        <taxon>Darwinulocopina</taxon>
        <taxon>Darwinuloidea</taxon>
        <taxon>Darwinulidae</taxon>
        <taxon>Darwinula</taxon>
    </lineage>
</organism>
<dbReference type="InterPro" id="IPR017243">
    <property type="entry name" value="Bloc1s5"/>
</dbReference>
<name>A0A7R8XHS2_9CRUS</name>
<dbReference type="GO" id="GO:0031083">
    <property type="term" value="C:BLOC-1 complex"/>
    <property type="evidence" value="ECO:0007669"/>
    <property type="project" value="InterPro"/>
</dbReference>
<evidence type="ECO:0000313" key="3">
    <source>
        <dbReference type="EMBL" id="CAD7247639.1"/>
    </source>
</evidence>
<dbReference type="GO" id="GO:0030133">
    <property type="term" value="C:transport vesicle"/>
    <property type="evidence" value="ECO:0007669"/>
    <property type="project" value="InterPro"/>
</dbReference>
<protein>
    <recommendedName>
        <fullName evidence="2">Biogenesis of lysosome-related organelles complex 1 subunit 5</fullName>
    </recommendedName>
</protein>
<evidence type="ECO:0000313" key="4">
    <source>
        <dbReference type="Proteomes" id="UP000677054"/>
    </source>
</evidence>
<dbReference type="EMBL" id="CAJPEV010001521">
    <property type="protein sequence ID" value="CAG0893118.1"/>
    <property type="molecule type" value="Genomic_DNA"/>
</dbReference>
<dbReference type="PANTHER" id="PTHR31784:SF2">
    <property type="entry name" value="BIOGENESIS OF LYSOSOME-RELATED ORGANELLES COMPLEX 1 SUBUNIT 5"/>
    <property type="match status" value="1"/>
</dbReference>
<evidence type="ECO:0000256" key="1">
    <source>
        <dbReference type="ARBA" id="ARBA00010754"/>
    </source>
</evidence>
<dbReference type="Proteomes" id="UP000677054">
    <property type="component" value="Unassembled WGS sequence"/>
</dbReference>
<dbReference type="OrthoDB" id="18964at2759"/>